<dbReference type="AlphaFoldDB" id="A0A4Z2G5B6"/>
<feature type="compositionally biased region" description="Basic and acidic residues" evidence="1">
    <location>
        <begin position="335"/>
        <end position="344"/>
    </location>
</feature>
<feature type="compositionally biased region" description="Basic and acidic residues" evidence="1">
    <location>
        <begin position="190"/>
        <end position="220"/>
    </location>
</feature>
<feature type="region of interest" description="Disordered" evidence="1">
    <location>
        <begin position="160"/>
        <end position="367"/>
    </location>
</feature>
<evidence type="ECO:0000313" key="2">
    <source>
        <dbReference type="EMBL" id="TNN48431.1"/>
    </source>
</evidence>
<name>A0A4Z2G5B6_9TELE</name>
<protein>
    <submittedName>
        <fullName evidence="2">Uncharacterized protein</fullName>
    </submittedName>
</protein>
<reference evidence="2 3" key="1">
    <citation type="submission" date="2019-03" db="EMBL/GenBank/DDBJ databases">
        <title>First draft genome of Liparis tanakae, snailfish: a comprehensive survey of snailfish specific genes.</title>
        <authorList>
            <person name="Kim W."/>
            <person name="Song I."/>
            <person name="Jeong J.-H."/>
            <person name="Kim D."/>
            <person name="Kim S."/>
            <person name="Ryu S."/>
            <person name="Song J.Y."/>
            <person name="Lee S.K."/>
        </authorList>
    </citation>
    <scope>NUCLEOTIDE SEQUENCE [LARGE SCALE GENOMIC DNA]</scope>
    <source>
        <tissue evidence="2">Muscle</tissue>
    </source>
</reference>
<comment type="caution">
    <text evidence="2">The sequence shown here is derived from an EMBL/GenBank/DDBJ whole genome shotgun (WGS) entry which is preliminary data.</text>
</comment>
<organism evidence="2 3">
    <name type="scientific">Liparis tanakae</name>
    <name type="common">Tanaka's snailfish</name>
    <dbReference type="NCBI Taxonomy" id="230148"/>
    <lineage>
        <taxon>Eukaryota</taxon>
        <taxon>Metazoa</taxon>
        <taxon>Chordata</taxon>
        <taxon>Craniata</taxon>
        <taxon>Vertebrata</taxon>
        <taxon>Euteleostomi</taxon>
        <taxon>Actinopterygii</taxon>
        <taxon>Neopterygii</taxon>
        <taxon>Teleostei</taxon>
        <taxon>Neoteleostei</taxon>
        <taxon>Acanthomorphata</taxon>
        <taxon>Eupercaria</taxon>
        <taxon>Perciformes</taxon>
        <taxon>Cottioidei</taxon>
        <taxon>Cottales</taxon>
        <taxon>Liparidae</taxon>
        <taxon>Liparis</taxon>
    </lineage>
</organism>
<dbReference type="EMBL" id="SRLO01000697">
    <property type="protein sequence ID" value="TNN48431.1"/>
    <property type="molecule type" value="Genomic_DNA"/>
</dbReference>
<dbReference type="Proteomes" id="UP000314294">
    <property type="component" value="Unassembled WGS sequence"/>
</dbReference>
<gene>
    <name evidence="2" type="ORF">EYF80_041357</name>
</gene>
<keyword evidence="3" id="KW-1185">Reference proteome</keyword>
<proteinExistence type="predicted"/>
<sequence>MNLQEVALDDWQEALAGRAFPPVISGKHPHGGEPVEVGGRLSSREEKQKLLQLKPETCLALLCCSQAPEAVEPFLPRHPRASPGCTRVAWRKYCSAFRSDHIGLDQRSRVPGGLRLTFRAEVNRVYSDSQSQFLRNVFTACVASSTPITNQDIFFRRLQRADEDSDEEHGREPRHRRPRERRQGSPSLGHHPEPVGHEHTEAHAGHVEDPLSHHEAHGEEEVGCGDEGPRAASPPGVSHHEDGPGRGVPVPQAVGGEQAQGAVERQRGQVAGVQGRLHQGDGAHGPVAAQLRGVEQQPGVHRQQVVEGQLPGGGGAYGRRVVKPTRGRGSQGSKNKADRGEMQTDHPTPTDPTQLNPTPHDPTQTSLCSTCEDAYASSALGATEQHEQSVGRGANWANRAICRSFLSRKLKFPNSSSRNA</sequence>
<evidence type="ECO:0000256" key="1">
    <source>
        <dbReference type="SAM" id="MobiDB-lite"/>
    </source>
</evidence>
<feature type="compositionally biased region" description="Polar residues" evidence="1">
    <location>
        <begin position="354"/>
        <end position="367"/>
    </location>
</feature>
<evidence type="ECO:0000313" key="3">
    <source>
        <dbReference type="Proteomes" id="UP000314294"/>
    </source>
</evidence>
<accession>A0A4Z2G5B6</accession>